<evidence type="ECO:0000313" key="3">
    <source>
        <dbReference type="EMBL" id="PQA72423.1"/>
    </source>
</evidence>
<reference evidence="3 4" key="1">
    <citation type="submission" date="2018-02" db="EMBL/GenBank/DDBJ databases">
        <title>Draft genome sequence of Ochrobactrum oryzae found in Brazil.</title>
        <authorList>
            <person name="Cerdeira L."/>
            <person name="Andrade F."/>
            <person name="Zacariotto T."/>
            <person name="Barbosa B."/>
            <person name="Santos S."/>
            <person name="Cassetari V."/>
            <person name="Lincopan N."/>
        </authorList>
    </citation>
    <scope>NUCLEOTIDE SEQUENCE [LARGE SCALE GENOMIC DNA]</scope>
    <source>
        <strain evidence="3 4">OA447</strain>
    </source>
</reference>
<gene>
    <name evidence="3" type="ORF">C3731_16970</name>
</gene>
<dbReference type="InterPro" id="IPR027051">
    <property type="entry name" value="XdhC_Rossmann_dom"/>
</dbReference>
<name>A0A2S7IWN4_9HYPH</name>
<dbReference type="PANTHER" id="PTHR30388:SF4">
    <property type="entry name" value="MOLYBDENUM COFACTOR INSERTION CHAPERONE PAOD"/>
    <property type="match status" value="1"/>
</dbReference>
<evidence type="ECO:0008006" key="5">
    <source>
        <dbReference type="Google" id="ProtNLM"/>
    </source>
</evidence>
<dbReference type="OrthoDB" id="9815497at2"/>
<evidence type="ECO:0000259" key="2">
    <source>
        <dbReference type="Pfam" id="PF13478"/>
    </source>
</evidence>
<dbReference type="PANTHER" id="PTHR30388">
    <property type="entry name" value="ALDEHYDE OXIDOREDUCTASE MOLYBDENUM COFACTOR ASSEMBLY PROTEIN"/>
    <property type="match status" value="1"/>
</dbReference>
<accession>A0A2S7IWN4</accession>
<dbReference type="InterPro" id="IPR003777">
    <property type="entry name" value="XdhC_CoxI"/>
</dbReference>
<evidence type="ECO:0000259" key="1">
    <source>
        <dbReference type="Pfam" id="PF02625"/>
    </source>
</evidence>
<dbReference type="AlphaFoldDB" id="A0A2S7IWN4"/>
<keyword evidence="4" id="KW-1185">Reference proteome</keyword>
<dbReference type="RefSeq" id="WP_104756805.1">
    <property type="nucleotide sequence ID" value="NZ_JBHEEO010000001.1"/>
</dbReference>
<dbReference type="Proteomes" id="UP000238493">
    <property type="component" value="Unassembled WGS sequence"/>
</dbReference>
<dbReference type="InterPro" id="IPR052698">
    <property type="entry name" value="MoCofactor_Util/Proc"/>
</dbReference>
<comment type="caution">
    <text evidence="3">The sequence shown here is derived from an EMBL/GenBank/DDBJ whole genome shotgun (WGS) entry which is preliminary data.</text>
</comment>
<dbReference type="EMBL" id="PTRC01000029">
    <property type="protein sequence ID" value="PQA72423.1"/>
    <property type="molecule type" value="Genomic_DNA"/>
</dbReference>
<feature type="domain" description="XdhC- CoxI" evidence="1">
    <location>
        <begin position="32"/>
        <end position="97"/>
    </location>
</feature>
<dbReference type="Pfam" id="PF02625">
    <property type="entry name" value="XdhC_CoxI"/>
    <property type="match status" value="1"/>
</dbReference>
<dbReference type="Pfam" id="PF13478">
    <property type="entry name" value="XdhC_C"/>
    <property type="match status" value="1"/>
</dbReference>
<dbReference type="Gene3D" id="3.40.50.720">
    <property type="entry name" value="NAD(P)-binding Rossmann-like Domain"/>
    <property type="match status" value="1"/>
</dbReference>
<feature type="domain" description="XdhC Rossmann" evidence="2">
    <location>
        <begin position="203"/>
        <end position="293"/>
    </location>
</feature>
<proteinExistence type="predicted"/>
<organism evidence="3 4">
    <name type="scientific">Brucella oryzae</name>
    <dbReference type="NCBI Taxonomy" id="335286"/>
    <lineage>
        <taxon>Bacteria</taxon>
        <taxon>Pseudomonadati</taxon>
        <taxon>Pseudomonadota</taxon>
        <taxon>Alphaproteobacteria</taxon>
        <taxon>Hyphomicrobiales</taxon>
        <taxon>Brucellaceae</taxon>
        <taxon>Brucella/Ochrobactrum group</taxon>
        <taxon>Brucella</taxon>
    </lineage>
</organism>
<protein>
    <recommendedName>
        <fullName evidence="5">XdhC family protein</fullName>
    </recommendedName>
</protein>
<evidence type="ECO:0000313" key="4">
    <source>
        <dbReference type="Proteomes" id="UP000238493"/>
    </source>
</evidence>
<sequence>MDGYIVTELPDPHCALSTDRAGDILRFAHNALERGHGCALVTLVEIIGGASRALGAHMAIADNGSYCGYVSGGCVEGIVAREALMALAEGRDRELRLGRGSTYFDVALPCGGGIVLSIHIIREIEPIKAVLEANKMRKVSGLTYDPQAGLLTQTACPAETGWHSGIFSRNYRPDPRILLFGRGLESDTLEKVAASLDIDTVREPIDILPDRDTAIVVLYHDLEKEFPVLRQALASEAFFIGCLGSRRTHALRCAALTEDGFSQEQIDRISAPIGLFGPARDARSLAVSILAEIMSHNRSAKTG</sequence>